<feature type="domain" description="HD/PDEase" evidence="2">
    <location>
        <begin position="676"/>
        <end position="833"/>
    </location>
</feature>
<evidence type="ECO:0000313" key="3">
    <source>
        <dbReference type="EMBL" id="GET38520.1"/>
    </source>
</evidence>
<keyword evidence="1" id="KW-1133">Transmembrane helix</keyword>
<dbReference type="NCBIfam" id="TIGR00277">
    <property type="entry name" value="HDIG"/>
    <property type="match status" value="1"/>
</dbReference>
<feature type="transmembrane region" description="Helical" evidence="1">
    <location>
        <begin position="627"/>
        <end position="647"/>
    </location>
</feature>
<accession>A0AAV3XCI6</accession>
<dbReference type="AlphaFoldDB" id="A0AAV3XCI6"/>
<sequence>MQKQYWILEQAEYSFLRAFVLIMPKAPCVSVPQRVQGVYCRKYMKMLHSMTQHLNNWRRSASACALKKTIDGASVVSEPAINLLQKKFSALLRSANCSQRQPKRHSSTCARSRNSPKVVFVVAVASLTSVLGYRFYNQPKLVVGTVAPQTIWAPEDATVEDTKTTEAKRKAVRRNLAPALMVDREVDGKIYQQLQQSIDKINSLRQLLAPFPFTNTSTLSISTQLYLLETPEWQWRTVLANLDAHRTTDELFSTPAVAPSSPSAELQRAITELQAYQRTAYSANLSALIDQITQARQRYQKALSVLSQECKDEGIGSRVSRATGVYVRSAMLSNALDTPDCGYAAFLAASQSDWQKTQTGIRNAAELILTQGIPPGLPPSHLQETASIQVQNQVPQSLQSSATALLVSLLQPNLKQDAAQTKLLAEQAVQAVPPEIIQVRRGEIVVRAGEVITQPDFLLLDYFNLSRRGLNWLGLIGFAGVTCLGVSAFWLVQRRFHPGMRRRDYIMVLLLTLSTPLIVSLGWHYTSLPAIGLLMGSFYGSALGVTTVGLIALFLPVSLPISWEHLLADAVGGLLGGLMAGRMRSREELALLGVAVGLAEGAVYLLLNLTLGAASGLLWYAFIPKAALYSLTGLAWSVVALGLSPYLEHLFDLVTSIRLSELANPNRPLLKRLAEEAPGTFQHTLLVATLAEAAAKVLGCNVELVRTGTLYHDVGKLHDPQGFIENQIGHPNKHDEINDPWKSAEIIKKHVTEGLAMARKYRLPKAICAFIPEHQGTMLIAYFHHKAQQESSEPIPENDFRYDGPIPQSRETGIVMLADSCEAALRSLKDATYDEALVMVNKILKARWQDNQLLDSGLRRDEMPLIAEIFVQVWQQFHHKRIAYPKIGVKT</sequence>
<feature type="transmembrane region" description="Helical" evidence="1">
    <location>
        <begin position="589"/>
        <end position="607"/>
    </location>
</feature>
<keyword evidence="1" id="KW-0812">Transmembrane</keyword>
<evidence type="ECO:0000256" key="1">
    <source>
        <dbReference type="SAM" id="Phobius"/>
    </source>
</evidence>
<keyword evidence="1" id="KW-0472">Membrane</keyword>
<dbReference type="SMART" id="SM00471">
    <property type="entry name" value="HDc"/>
    <property type="match status" value="1"/>
</dbReference>
<dbReference type="InterPro" id="IPR006675">
    <property type="entry name" value="HDIG_dom"/>
</dbReference>
<dbReference type="InterPro" id="IPR003607">
    <property type="entry name" value="HD/PDEase_dom"/>
</dbReference>
<dbReference type="Pfam" id="PF07697">
    <property type="entry name" value="7TMR-HDED"/>
    <property type="match status" value="1"/>
</dbReference>
<keyword evidence="4" id="KW-1185">Reference proteome</keyword>
<protein>
    <recommendedName>
        <fullName evidence="2">HD/PDEase domain-containing protein</fullName>
    </recommendedName>
</protein>
<reference evidence="3" key="1">
    <citation type="submission" date="2019-10" db="EMBL/GenBank/DDBJ databases">
        <title>Draft genome sequece of Microseira wollei NIES-4236.</title>
        <authorList>
            <person name="Yamaguchi H."/>
            <person name="Suzuki S."/>
            <person name="Kawachi M."/>
        </authorList>
    </citation>
    <scope>NUCLEOTIDE SEQUENCE</scope>
    <source>
        <strain evidence="3">NIES-4236</strain>
    </source>
</reference>
<dbReference type="InterPro" id="IPR011624">
    <property type="entry name" value="Metal-dep_PHydrolase_7TM_extra"/>
</dbReference>
<dbReference type="CDD" id="cd00077">
    <property type="entry name" value="HDc"/>
    <property type="match status" value="1"/>
</dbReference>
<organism evidence="3 4">
    <name type="scientific">Microseira wollei NIES-4236</name>
    <dbReference type="NCBI Taxonomy" id="2530354"/>
    <lineage>
        <taxon>Bacteria</taxon>
        <taxon>Bacillati</taxon>
        <taxon>Cyanobacteriota</taxon>
        <taxon>Cyanophyceae</taxon>
        <taxon>Oscillatoriophycideae</taxon>
        <taxon>Aerosakkonematales</taxon>
        <taxon>Aerosakkonemataceae</taxon>
        <taxon>Microseira</taxon>
    </lineage>
</organism>
<dbReference type="Gene3D" id="1.10.3210.10">
    <property type="entry name" value="Hypothetical protein af1432"/>
    <property type="match status" value="1"/>
</dbReference>
<comment type="caution">
    <text evidence="3">The sequence shown here is derived from an EMBL/GenBank/DDBJ whole genome shotgun (WGS) entry which is preliminary data.</text>
</comment>
<dbReference type="InterPro" id="IPR052722">
    <property type="entry name" value="PgpH_phosphodiesterase"/>
</dbReference>
<dbReference type="PANTHER" id="PTHR36442:SF1">
    <property type="entry name" value="CYCLIC-DI-AMP PHOSPHODIESTERASE PGPH"/>
    <property type="match status" value="1"/>
</dbReference>
<feature type="transmembrane region" description="Helical" evidence="1">
    <location>
        <begin position="472"/>
        <end position="492"/>
    </location>
</feature>
<dbReference type="Pfam" id="PF07698">
    <property type="entry name" value="7TM-7TMR_HD"/>
    <property type="match status" value="1"/>
</dbReference>
<name>A0AAV3XCI6_9CYAN</name>
<dbReference type="InterPro" id="IPR006674">
    <property type="entry name" value="HD_domain"/>
</dbReference>
<dbReference type="PANTHER" id="PTHR36442">
    <property type="entry name" value="CYCLIC-DI-AMP PHOSPHODIESTERASE PGPH"/>
    <property type="match status" value="1"/>
</dbReference>
<evidence type="ECO:0000313" key="4">
    <source>
        <dbReference type="Proteomes" id="UP001050975"/>
    </source>
</evidence>
<proteinExistence type="predicted"/>
<dbReference type="InterPro" id="IPR011621">
    <property type="entry name" value="Metal-dep_PHydrolase_7TM_intra"/>
</dbReference>
<gene>
    <name evidence="3" type="ORF">MiSe_32780</name>
</gene>
<dbReference type="Pfam" id="PF01966">
    <property type="entry name" value="HD"/>
    <property type="match status" value="1"/>
</dbReference>
<dbReference type="Proteomes" id="UP001050975">
    <property type="component" value="Unassembled WGS sequence"/>
</dbReference>
<feature type="transmembrane region" description="Helical" evidence="1">
    <location>
        <begin position="504"/>
        <end position="525"/>
    </location>
</feature>
<dbReference type="EMBL" id="BLAY01000046">
    <property type="protein sequence ID" value="GET38520.1"/>
    <property type="molecule type" value="Genomic_DNA"/>
</dbReference>
<feature type="transmembrane region" description="Helical" evidence="1">
    <location>
        <begin position="531"/>
        <end position="555"/>
    </location>
</feature>
<evidence type="ECO:0000259" key="2">
    <source>
        <dbReference type="SMART" id="SM00471"/>
    </source>
</evidence>
<dbReference type="SUPFAM" id="SSF109604">
    <property type="entry name" value="HD-domain/PDEase-like"/>
    <property type="match status" value="1"/>
</dbReference>